<keyword evidence="1" id="KW-0732">Signal</keyword>
<reference evidence="2" key="1">
    <citation type="submission" date="2021-12" db="EMBL/GenBank/DDBJ databases">
        <authorList>
            <person name="King R."/>
        </authorList>
    </citation>
    <scope>NUCLEOTIDE SEQUENCE</scope>
</reference>
<dbReference type="Proteomes" id="UP001152759">
    <property type="component" value="Chromosome 2"/>
</dbReference>
<sequence length="176" mass="18482">MAFRFVAVVACLAVAAANPIPYPHPHARVRPSCPKAPLPEIHPTVVKSVLPAPVNIGPQKAEYIEHAAYPYEINYFEKPYVVKHKQSAALNVYTQKPVVVDEYAKPVFQEVAGPQAVIVEEVFPYAEAGAGAGAAGGQYGAGGAQYGAGAQYGEISYAAPAPGCAPVVPVYPPSCH</sequence>
<feature type="signal peptide" evidence="1">
    <location>
        <begin position="1"/>
        <end position="17"/>
    </location>
</feature>
<organism evidence="2 3">
    <name type="scientific">Bemisia tabaci</name>
    <name type="common">Sweetpotato whitefly</name>
    <name type="synonym">Aleurodes tabaci</name>
    <dbReference type="NCBI Taxonomy" id="7038"/>
    <lineage>
        <taxon>Eukaryota</taxon>
        <taxon>Metazoa</taxon>
        <taxon>Ecdysozoa</taxon>
        <taxon>Arthropoda</taxon>
        <taxon>Hexapoda</taxon>
        <taxon>Insecta</taxon>
        <taxon>Pterygota</taxon>
        <taxon>Neoptera</taxon>
        <taxon>Paraneoptera</taxon>
        <taxon>Hemiptera</taxon>
        <taxon>Sternorrhyncha</taxon>
        <taxon>Aleyrodoidea</taxon>
        <taxon>Aleyrodidae</taxon>
        <taxon>Aleyrodinae</taxon>
        <taxon>Bemisia</taxon>
    </lineage>
</organism>
<accession>A0A9P0A782</accession>
<name>A0A9P0A782_BEMTA</name>
<evidence type="ECO:0000313" key="2">
    <source>
        <dbReference type="EMBL" id="CAH0384615.1"/>
    </source>
</evidence>
<protein>
    <recommendedName>
        <fullName evidence="4">Cuticular protein</fullName>
    </recommendedName>
</protein>
<dbReference type="EMBL" id="OU963863">
    <property type="protein sequence ID" value="CAH0384615.1"/>
    <property type="molecule type" value="Genomic_DNA"/>
</dbReference>
<evidence type="ECO:0000256" key="1">
    <source>
        <dbReference type="SAM" id="SignalP"/>
    </source>
</evidence>
<keyword evidence="3" id="KW-1185">Reference proteome</keyword>
<feature type="chain" id="PRO_5040234008" description="Cuticular protein" evidence="1">
    <location>
        <begin position="18"/>
        <end position="176"/>
    </location>
</feature>
<evidence type="ECO:0008006" key="4">
    <source>
        <dbReference type="Google" id="ProtNLM"/>
    </source>
</evidence>
<proteinExistence type="predicted"/>
<evidence type="ECO:0000313" key="3">
    <source>
        <dbReference type="Proteomes" id="UP001152759"/>
    </source>
</evidence>
<gene>
    <name evidence="2" type="ORF">BEMITA_LOCUS3920</name>
</gene>
<dbReference type="AlphaFoldDB" id="A0A9P0A782"/>